<evidence type="ECO:0000259" key="1">
    <source>
        <dbReference type="Pfam" id="PF01593"/>
    </source>
</evidence>
<dbReference type="InterPro" id="IPR036188">
    <property type="entry name" value="FAD/NAD-bd_sf"/>
</dbReference>
<dbReference type="Gene3D" id="1.10.3110.10">
    <property type="entry name" value="protoporphyrinogen ix oxidase, domain 3"/>
    <property type="match status" value="1"/>
</dbReference>
<protein>
    <submittedName>
        <fullName evidence="2">Amine oxidase</fullName>
    </submittedName>
</protein>
<dbReference type="InterPro" id="IPR050464">
    <property type="entry name" value="Zeta_carotene_desat/Oxidored"/>
</dbReference>
<dbReference type="GO" id="GO:0016491">
    <property type="term" value="F:oxidoreductase activity"/>
    <property type="evidence" value="ECO:0007669"/>
    <property type="project" value="InterPro"/>
</dbReference>
<dbReference type="InterPro" id="IPR002937">
    <property type="entry name" value="Amino_oxidase"/>
</dbReference>
<dbReference type="Pfam" id="PF01593">
    <property type="entry name" value="Amino_oxidase"/>
    <property type="match status" value="1"/>
</dbReference>
<evidence type="ECO:0000313" key="3">
    <source>
        <dbReference type="Proteomes" id="UP000009230"/>
    </source>
</evidence>
<dbReference type="HOGENOM" id="CLU_028123_1_0_6"/>
<dbReference type="STRING" id="491952.Mar181_3171"/>
<proteinExistence type="predicted"/>
<dbReference type="Gene3D" id="3.50.50.60">
    <property type="entry name" value="FAD/NAD(P)-binding domain"/>
    <property type="match status" value="1"/>
</dbReference>
<dbReference type="Proteomes" id="UP000009230">
    <property type="component" value="Chromosome"/>
</dbReference>
<dbReference type="EMBL" id="CP002771">
    <property type="protein sequence ID" value="AEF56194.1"/>
    <property type="molecule type" value="Genomic_DNA"/>
</dbReference>
<dbReference type="KEGG" id="mpc:Mar181_3171"/>
<reference evidence="2 3" key="1">
    <citation type="journal article" date="2012" name="Stand. Genomic Sci.">
        <title>Complete genome sequence of Marinomonas posidonica type strain (IVIA-Po-181(T)).</title>
        <authorList>
            <person name="Lucas-Elio P."/>
            <person name="Goodwin L."/>
            <person name="Woyke T."/>
            <person name="Pitluck S."/>
            <person name="Nolan M."/>
            <person name="Kyrpides N.C."/>
            <person name="Detter J.C."/>
            <person name="Copeland A."/>
            <person name="Lu M."/>
            <person name="Bruce D."/>
            <person name="Detter C."/>
            <person name="Tapia R."/>
            <person name="Han S."/>
            <person name="Land M.L."/>
            <person name="Ivanova N."/>
            <person name="Mikhailova N."/>
            <person name="Johnston A.W."/>
            <person name="Sanchez-Amat A."/>
        </authorList>
    </citation>
    <scope>NUCLEOTIDE SEQUENCE [LARGE SCALE GENOMIC DNA]</scope>
    <source>
        <strain evidence="3">CECT 7376 / NCIMB 14433 / IVIA-Po-181</strain>
    </source>
</reference>
<dbReference type="RefSeq" id="WP_013797664.1">
    <property type="nucleotide sequence ID" value="NC_015559.1"/>
</dbReference>
<name>F6CSN6_MARPP</name>
<dbReference type="eggNOG" id="COG2907">
    <property type="taxonomic scope" value="Bacteria"/>
</dbReference>
<keyword evidence="3" id="KW-1185">Reference proteome</keyword>
<dbReference type="PANTHER" id="PTHR42923">
    <property type="entry name" value="PROTOPORPHYRINOGEN OXIDASE"/>
    <property type="match status" value="1"/>
</dbReference>
<evidence type="ECO:0000313" key="2">
    <source>
        <dbReference type="EMBL" id="AEF56194.1"/>
    </source>
</evidence>
<gene>
    <name evidence="2" type="ordered locus">Mar181_3171</name>
</gene>
<organism evidence="2 3">
    <name type="scientific">Marinomonas posidonica (strain CECT 7376 / NCIMB 14433 / IVIA-Po-181)</name>
    <dbReference type="NCBI Taxonomy" id="491952"/>
    <lineage>
        <taxon>Bacteria</taxon>
        <taxon>Pseudomonadati</taxon>
        <taxon>Pseudomonadota</taxon>
        <taxon>Gammaproteobacteria</taxon>
        <taxon>Oceanospirillales</taxon>
        <taxon>Oceanospirillaceae</taxon>
        <taxon>Marinomonas</taxon>
    </lineage>
</organism>
<sequence>MKIAIIGSGISGLTSAYLLQRQHEVTLFESAERIGGHTATVEVQEAGKIRAIDTGFIVFNDWTYPNFIRLMDEIGVTSKPTEMSFSVSCLRTGLEYGGNNLNTLFAQRRNLLNLPYLGMIKDILRFNKEAIQDLEAGQLKEGIPLGEYLKERGYGKRFAEHYLIPMGSAIWSATLDEMMDFPLAFFVRFFKNHGLLSVNHRPQWRVIEGGSSAYLQPLVKSFKDKIVLNSDIKQVHRSDSSVEIEFSDGRSEAFDEVVFACHSDQALALLADPSADEKGILNAIPYRNNDVVLHTDTHLLPKAKLAWSSWNYQLGDAQDKAATLSYNMNILQHLDSDTTYLVTLNQTDMIEQSKILGRFQYAHPTFTLEGIQAQSRWSEINGVNRTWFCGAYWRNGFHEDGCWSGVRVAEGLGVTW</sequence>
<feature type="domain" description="Amine oxidase" evidence="1">
    <location>
        <begin position="10"/>
        <end position="287"/>
    </location>
</feature>
<accession>F6CSN6</accession>
<dbReference type="AlphaFoldDB" id="F6CSN6"/>
<dbReference type="SUPFAM" id="SSF51905">
    <property type="entry name" value="FAD/NAD(P)-binding domain"/>
    <property type="match status" value="1"/>
</dbReference>
<dbReference type="Gene3D" id="3.90.660.20">
    <property type="entry name" value="Protoporphyrinogen oxidase, mitochondrial, domain 2"/>
    <property type="match status" value="1"/>
</dbReference>
<dbReference type="PANTHER" id="PTHR42923:SF17">
    <property type="entry name" value="AMINE OXIDASE DOMAIN-CONTAINING PROTEIN"/>
    <property type="match status" value="1"/>
</dbReference>
<dbReference type="OrthoDB" id="20837at2"/>